<proteinExistence type="predicted"/>
<evidence type="ECO:0000313" key="1">
    <source>
        <dbReference type="Proteomes" id="UP000694863"/>
    </source>
</evidence>
<gene>
    <name evidence="2" type="primary">EMILIN1</name>
</gene>
<dbReference type="Proteomes" id="UP000694863">
    <property type="component" value="Unplaced"/>
</dbReference>
<protein>
    <submittedName>
        <fullName evidence="2">EMILIN-1 isoform X2</fullName>
    </submittedName>
</protein>
<dbReference type="RefSeq" id="XP_045150117.1">
    <property type="nucleotide sequence ID" value="XM_045294182.1"/>
</dbReference>
<sequence length="914" mass="96441">MYRSFLRPRYRVAYKTVTDMEWRCCQGYGGDDCREGSAPAVGPASTTPRPRPRPARPNLSGSSAGSHLSGLGGEGPVESEKVRQLEEQVQSLSKELHGLQGVLQGLSGRLAEDVQKAVETAFNGRQQPADAAARPGVHEILSEIQHQLQLLDNRVSTHDQELGHLNNHHGGGGTLDSAPAPPGHREELLRELERRLQESCSVCLSGLDGFRRQQQEDQDRLRALEKLLASVEERQRQLTGQTPGRRPQQECCPPELGQRLAQLERRLDVVAGSVTVLSGRRGTELGGAAGQGGYPPGYTRLASRLSRLEDRFNSTLGPWESQEGSWPGSPGGLARWLPAAHGRLGELEGLLANVSGELGGRLDLLEEQLTGAVQACGQLCSGAPGEQDSQVSEILRALDRRVLDNEGRLQLVDSSLHTVEVAGEARQAVLDGLQEAVGRLQERADAQDLAAVEVTLQLNLTAARLGQLEGLLQARGAEDCGACGGFQEELGRLRDGVERCSCPLLPPRGPGSGPGVGGPSRGPLDGFSVFGGSSGSALQALQGELSEVILTFSSLNDSLHELQTTVEGQGADLADLGATKDRIISEINRLQQEATEHAAESEERFRGLEEGQPQAGQCPGLEGRLGQLEGVCERLDTVATGLQGLREGLSKHVAGLWAGLRDTNSTSQMHAAVLEKLLGGQAGLGRRLGHLNSSLLHLEDQLHQLSLKDLTGPAGKAGPPGPPGAQGPPGPAGPPGLPGQDGQEGPAGPPGPQGEQGVEGAPAFSAPRVAFSAALSLPRSEPGTVPFDRVLVNDGGYYDPETGVFTAPLAGRYLLSAVLTGHRHEKVEAVLSRSNLGVARIDSGGYEPEGLENKPVAESQPSPGALGVFSLILPLQEGDTVCIDLVTGQLAHSEEPLTIFSGALLYADLELEQG</sequence>
<reference evidence="2" key="1">
    <citation type="submission" date="2025-08" db="UniProtKB">
        <authorList>
            <consortium name="RefSeq"/>
        </authorList>
    </citation>
    <scope>IDENTIFICATION</scope>
</reference>
<evidence type="ECO:0000313" key="2">
    <source>
        <dbReference type="RefSeq" id="XP_045150117.1"/>
    </source>
</evidence>
<name>A0AC55DEE4_ECHTE</name>
<organism evidence="1 2">
    <name type="scientific">Echinops telfairi</name>
    <name type="common">Lesser hedgehog tenrec</name>
    <dbReference type="NCBI Taxonomy" id="9371"/>
    <lineage>
        <taxon>Eukaryota</taxon>
        <taxon>Metazoa</taxon>
        <taxon>Chordata</taxon>
        <taxon>Craniata</taxon>
        <taxon>Vertebrata</taxon>
        <taxon>Euteleostomi</taxon>
        <taxon>Mammalia</taxon>
        <taxon>Eutheria</taxon>
        <taxon>Afrotheria</taxon>
        <taxon>Tenrecidae</taxon>
        <taxon>Tenrecinae</taxon>
        <taxon>Echinops</taxon>
    </lineage>
</organism>
<keyword evidence="1" id="KW-1185">Reference proteome</keyword>
<accession>A0AC55DEE4</accession>